<dbReference type="CDD" id="cd02020">
    <property type="entry name" value="CMPK"/>
    <property type="match status" value="1"/>
</dbReference>
<sequence length="189" mass="22026">MKKEIITICGGLGSGKSSTAKRIAGILGFKHFSSGDFFRQVGLELGLSINEVNKRAETNPEIDYRTDEKLRNMRSAEKVVIDSRTAFYWIPESFKVYLDLPPEIAKDRVLNSLKEDKLRMESEQVSSVEEAYEKMQQRLASEQKRYWDLYKINNKDFDQFDLVVDTKKNNLEQVVNIIVSEYKKWKEKN</sequence>
<evidence type="ECO:0000313" key="9">
    <source>
        <dbReference type="EMBL" id="OGI90373.1"/>
    </source>
</evidence>
<dbReference type="GO" id="GO:0036431">
    <property type="term" value="F:dCMP kinase activity"/>
    <property type="evidence" value="ECO:0007669"/>
    <property type="project" value="InterPro"/>
</dbReference>
<evidence type="ECO:0000256" key="7">
    <source>
        <dbReference type="ARBA" id="ARBA00048478"/>
    </source>
</evidence>
<accession>A0A1F6X8N1</accession>
<evidence type="ECO:0000256" key="1">
    <source>
        <dbReference type="ARBA" id="ARBA00012906"/>
    </source>
</evidence>
<keyword evidence="4" id="KW-0418">Kinase</keyword>
<evidence type="ECO:0000256" key="3">
    <source>
        <dbReference type="ARBA" id="ARBA00022741"/>
    </source>
</evidence>
<evidence type="ECO:0000256" key="4">
    <source>
        <dbReference type="ARBA" id="ARBA00022777"/>
    </source>
</evidence>
<dbReference type="EMBL" id="MFUW01000014">
    <property type="protein sequence ID" value="OGI90373.1"/>
    <property type="molecule type" value="Genomic_DNA"/>
</dbReference>
<gene>
    <name evidence="9" type="ORF">A2911_01800</name>
</gene>
<dbReference type="SUPFAM" id="SSF52540">
    <property type="entry name" value="P-loop containing nucleoside triphosphate hydrolases"/>
    <property type="match status" value="1"/>
</dbReference>
<keyword evidence="5" id="KW-0067">ATP-binding</keyword>
<dbReference type="InterPro" id="IPR027417">
    <property type="entry name" value="P-loop_NTPase"/>
</dbReference>
<evidence type="ECO:0000256" key="5">
    <source>
        <dbReference type="ARBA" id="ARBA00022840"/>
    </source>
</evidence>
<comment type="catalytic activity">
    <reaction evidence="7">
        <text>CMP + ATP = CDP + ADP</text>
        <dbReference type="Rhea" id="RHEA:11600"/>
        <dbReference type="ChEBI" id="CHEBI:30616"/>
        <dbReference type="ChEBI" id="CHEBI:58069"/>
        <dbReference type="ChEBI" id="CHEBI:60377"/>
        <dbReference type="ChEBI" id="CHEBI:456216"/>
        <dbReference type="EC" id="2.7.4.25"/>
    </reaction>
</comment>
<dbReference type="InterPro" id="IPR011994">
    <property type="entry name" value="Cytidylate_kinase_dom"/>
</dbReference>
<keyword evidence="3" id="KW-0547">Nucleotide-binding</keyword>
<dbReference type="Pfam" id="PF13238">
    <property type="entry name" value="AAA_18"/>
    <property type="match status" value="1"/>
</dbReference>
<dbReference type="AlphaFoldDB" id="A0A1F6X8N1"/>
<keyword evidence="2" id="KW-0808">Transferase</keyword>
<dbReference type="GO" id="GO:0005524">
    <property type="term" value="F:ATP binding"/>
    <property type="evidence" value="ECO:0007669"/>
    <property type="project" value="UniProtKB-KW"/>
</dbReference>
<reference evidence="9 10" key="1">
    <citation type="journal article" date="2016" name="Nat. Commun.">
        <title>Thousands of microbial genomes shed light on interconnected biogeochemical processes in an aquifer system.</title>
        <authorList>
            <person name="Anantharaman K."/>
            <person name="Brown C.T."/>
            <person name="Hug L.A."/>
            <person name="Sharon I."/>
            <person name="Castelle C.J."/>
            <person name="Probst A.J."/>
            <person name="Thomas B.C."/>
            <person name="Singh A."/>
            <person name="Wilkins M.J."/>
            <person name="Karaoz U."/>
            <person name="Brodie E.L."/>
            <person name="Williams K.H."/>
            <person name="Hubbard S.S."/>
            <person name="Banfield J.F."/>
        </authorList>
    </citation>
    <scope>NUCLEOTIDE SEQUENCE [LARGE SCALE GENOMIC DNA]</scope>
</reference>
<evidence type="ECO:0000256" key="8">
    <source>
        <dbReference type="SAM" id="Coils"/>
    </source>
</evidence>
<dbReference type="Proteomes" id="UP000176814">
    <property type="component" value="Unassembled WGS sequence"/>
</dbReference>
<protein>
    <recommendedName>
        <fullName evidence="1">(d)CMP kinase</fullName>
        <ecNumber evidence="1">2.7.4.25</ecNumber>
    </recommendedName>
</protein>
<keyword evidence="8" id="KW-0175">Coiled coil</keyword>
<organism evidence="9 10">
    <name type="scientific">Candidatus Nomurabacteria bacterium RIFCSPLOWO2_01_FULL_40_15</name>
    <dbReference type="NCBI Taxonomy" id="1801772"/>
    <lineage>
        <taxon>Bacteria</taxon>
        <taxon>Candidatus Nomuraibacteriota</taxon>
    </lineage>
</organism>
<comment type="caution">
    <text evidence="9">The sequence shown here is derived from an EMBL/GenBank/DDBJ whole genome shotgun (WGS) entry which is preliminary data.</text>
</comment>
<feature type="coiled-coil region" evidence="8">
    <location>
        <begin position="118"/>
        <end position="145"/>
    </location>
</feature>
<evidence type="ECO:0000313" key="10">
    <source>
        <dbReference type="Proteomes" id="UP000176814"/>
    </source>
</evidence>
<evidence type="ECO:0000256" key="2">
    <source>
        <dbReference type="ARBA" id="ARBA00022679"/>
    </source>
</evidence>
<comment type="catalytic activity">
    <reaction evidence="6">
        <text>dCMP + ATP = dCDP + ADP</text>
        <dbReference type="Rhea" id="RHEA:25094"/>
        <dbReference type="ChEBI" id="CHEBI:30616"/>
        <dbReference type="ChEBI" id="CHEBI:57566"/>
        <dbReference type="ChEBI" id="CHEBI:58593"/>
        <dbReference type="ChEBI" id="CHEBI:456216"/>
        <dbReference type="EC" id="2.7.4.25"/>
    </reaction>
</comment>
<evidence type="ECO:0000256" key="6">
    <source>
        <dbReference type="ARBA" id="ARBA00047615"/>
    </source>
</evidence>
<dbReference type="EC" id="2.7.4.25" evidence="1"/>
<name>A0A1F6X8N1_9BACT</name>
<dbReference type="Gene3D" id="3.40.50.300">
    <property type="entry name" value="P-loop containing nucleotide triphosphate hydrolases"/>
    <property type="match status" value="1"/>
</dbReference>
<proteinExistence type="predicted"/>
<dbReference type="GO" id="GO:0036430">
    <property type="term" value="F:CMP kinase activity"/>
    <property type="evidence" value="ECO:0007669"/>
    <property type="project" value="RHEA"/>
</dbReference>